<dbReference type="EMBL" id="JACGCM010001193">
    <property type="protein sequence ID" value="KAF6159524.1"/>
    <property type="molecule type" value="Genomic_DNA"/>
</dbReference>
<name>A0A7J7MXK5_9MAGN</name>
<evidence type="ECO:0000313" key="2">
    <source>
        <dbReference type="Proteomes" id="UP000541444"/>
    </source>
</evidence>
<organism evidence="1 2">
    <name type="scientific">Kingdonia uniflora</name>
    <dbReference type="NCBI Taxonomy" id="39325"/>
    <lineage>
        <taxon>Eukaryota</taxon>
        <taxon>Viridiplantae</taxon>
        <taxon>Streptophyta</taxon>
        <taxon>Embryophyta</taxon>
        <taxon>Tracheophyta</taxon>
        <taxon>Spermatophyta</taxon>
        <taxon>Magnoliopsida</taxon>
        <taxon>Ranunculales</taxon>
        <taxon>Circaeasteraceae</taxon>
        <taxon>Kingdonia</taxon>
    </lineage>
</organism>
<dbReference type="OrthoDB" id="5973733at2759"/>
<reference evidence="1 2" key="1">
    <citation type="journal article" date="2020" name="IScience">
        <title>Genome Sequencing of the Endangered Kingdonia uniflora (Circaeasteraceae, Ranunculales) Reveals Potential Mechanisms of Evolutionary Specialization.</title>
        <authorList>
            <person name="Sun Y."/>
            <person name="Deng T."/>
            <person name="Zhang A."/>
            <person name="Moore M.J."/>
            <person name="Landis J.B."/>
            <person name="Lin N."/>
            <person name="Zhang H."/>
            <person name="Zhang X."/>
            <person name="Huang J."/>
            <person name="Zhang X."/>
            <person name="Sun H."/>
            <person name="Wang H."/>
        </authorList>
    </citation>
    <scope>NUCLEOTIDE SEQUENCE [LARGE SCALE GENOMIC DNA]</scope>
    <source>
        <strain evidence="1">TB1705</strain>
        <tissue evidence="1">Leaf</tissue>
    </source>
</reference>
<protein>
    <submittedName>
        <fullName evidence="1">Uncharacterized protein</fullName>
    </submittedName>
</protein>
<dbReference type="Proteomes" id="UP000541444">
    <property type="component" value="Unassembled WGS sequence"/>
</dbReference>
<evidence type="ECO:0000313" key="1">
    <source>
        <dbReference type="EMBL" id="KAF6159524.1"/>
    </source>
</evidence>
<gene>
    <name evidence="1" type="ORF">GIB67_032295</name>
</gene>
<comment type="caution">
    <text evidence="1">The sequence shown here is derived from an EMBL/GenBank/DDBJ whole genome shotgun (WGS) entry which is preliminary data.</text>
</comment>
<sequence>MRTLICNNCGGPAILGEISLEKQQLRVDNVYLQDELNRVCTLSRKFLGIPVSGLATSISSHMPNSGMKLAVGCNGLTGLITVTTSLPLGNDYGEVSSLLSVVMLPTRSASGVERSFERSIYVLGACIGYHGQVDEDGSH</sequence>
<keyword evidence="2" id="KW-1185">Reference proteome</keyword>
<dbReference type="AlphaFoldDB" id="A0A7J7MXK5"/>
<accession>A0A7J7MXK5</accession>
<proteinExistence type="predicted"/>